<evidence type="ECO:0000256" key="3">
    <source>
        <dbReference type="SAM" id="Coils"/>
    </source>
</evidence>
<dbReference type="PROSITE" id="PS50088">
    <property type="entry name" value="ANK_REPEAT"/>
    <property type="match status" value="2"/>
</dbReference>
<keyword evidence="8" id="KW-1185">Reference proteome</keyword>
<evidence type="ECO:0000256" key="4">
    <source>
        <dbReference type="SAM" id="MobiDB-lite"/>
    </source>
</evidence>
<dbReference type="PROSITE" id="PS50297">
    <property type="entry name" value="ANK_REP_REGION"/>
    <property type="match status" value="1"/>
</dbReference>
<dbReference type="InterPro" id="IPR054471">
    <property type="entry name" value="GPIID_WHD"/>
</dbReference>
<gene>
    <name evidence="7" type="ORF">H072_10787</name>
</gene>
<dbReference type="OrthoDB" id="428577at2759"/>
<evidence type="ECO:0000313" key="8">
    <source>
        <dbReference type="Proteomes" id="UP000015100"/>
    </source>
</evidence>
<feature type="region of interest" description="Disordered" evidence="4">
    <location>
        <begin position="74"/>
        <end position="100"/>
    </location>
</feature>
<feature type="domain" description="Nephrocystin 3-like N-terminal" evidence="6">
    <location>
        <begin position="145"/>
        <end position="320"/>
    </location>
</feature>
<evidence type="ECO:0000256" key="2">
    <source>
        <dbReference type="PROSITE-ProRule" id="PRU00023"/>
    </source>
</evidence>
<protein>
    <submittedName>
        <fullName evidence="7">Uncharacterized protein</fullName>
    </submittedName>
</protein>
<evidence type="ECO:0000256" key="1">
    <source>
        <dbReference type="ARBA" id="ARBA00022737"/>
    </source>
</evidence>
<feature type="domain" description="GPI inositol-deacylase winged helix" evidence="5">
    <location>
        <begin position="445"/>
        <end position="528"/>
    </location>
</feature>
<dbReference type="InterPro" id="IPR002110">
    <property type="entry name" value="Ankyrin_rpt"/>
</dbReference>
<reference evidence="7 8" key="1">
    <citation type="journal article" date="2013" name="PLoS Genet.">
        <title>Genomic mechanisms accounting for the adaptation to parasitism in nematode-trapping fungi.</title>
        <authorList>
            <person name="Meerupati T."/>
            <person name="Andersson K.M."/>
            <person name="Friman E."/>
            <person name="Kumar D."/>
            <person name="Tunlid A."/>
            <person name="Ahren D."/>
        </authorList>
    </citation>
    <scope>NUCLEOTIDE SEQUENCE [LARGE SCALE GENOMIC DNA]</scope>
    <source>
        <strain evidence="7 8">CBS 200.50</strain>
    </source>
</reference>
<dbReference type="eggNOG" id="KOG4177">
    <property type="taxonomic scope" value="Eukaryota"/>
</dbReference>
<dbReference type="Gene3D" id="3.40.50.300">
    <property type="entry name" value="P-loop containing nucleotide triphosphate hydrolases"/>
    <property type="match status" value="1"/>
</dbReference>
<dbReference type="Pfam" id="PF24883">
    <property type="entry name" value="NPHP3_N"/>
    <property type="match status" value="1"/>
</dbReference>
<organism evidence="7 8">
    <name type="scientific">Dactylellina haptotyla (strain CBS 200.50)</name>
    <name type="common">Nematode-trapping fungus</name>
    <name type="synonym">Monacrosporium haptotylum</name>
    <dbReference type="NCBI Taxonomy" id="1284197"/>
    <lineage>
        <taxon>Eukaryota</taxon>
        <taxon>Fungi</taxon>
        <taxon>Dikarya</taxon>
        <taxon>Ascomycota</taxon>
        <taxon>Pezizomycotina</taxon>
        <taxon>Orbiliomycetes</taxon>
        <taxon>Orbiliales</taxon>
        <taxon>Orbiliaceae</taxon>
        <taxon>Dactylellina</taxon>
    </lineage>
</organism>
<feature type="coiled-coil region" evidence="3">
    <location>
        <begin position="867"/>
        <end position="901"/>
    </location>
</feature>
<dbReference type="PANTHER" id="PTHR10039:SF15">
    <property type="entry name" value="NACHT DOMAIN-CONTAINING PROTEIN"/>
    <property type="match status" value="1"/>
</dbReference>
<reference evidence="8" key="2">
    <citation type="submission" date="2013-04" db="EMBL/GenBank/DDBJ databases">
        <title>Genomic mechanisms accounting for the adaptation to parasitism in nematode-trapping fungi.</title>
        <authorList>
            <person name="Ahren D.G."/>
        </authorList>
    </citation>
    <scope>NUCLEOTIDE SEQUENCE [LARGE SCALE GENOMIC DNA]</scope>
    <source>
        <strain evidence="8">CBS 200.50</strain>
    </source>
</reference>
<feature type="region of interest" description="Disordered" evidence="4">
    <location>
        <begin position="14"/>
        <end position="47"/>
    </location>
</feature>
<evidence type="ECO:0000259" key="6">
    <source>
        <dbReference type="Pfam" id="PF24883"/>
    </source>
</evidence>
<feature type="repeat" description="ANK" evidence="2">
    <location>
        <begin position="650"/>
        <end position="682"/>
    </location>
</feature>
<feature type="compositionally biased region" description="Polar residues" evidence="4">
    <location>
        <begin position="89"/>
        <end position="100"/>
    </location>
</feature>
<keyword evidence="2" id="KW-0040">ANK repeat</keyword>
<dbReference type="Gene3D" id="1.25.40.20">
    <property type="entry name" value="Ankyrin repeat-containing domain"/>
    <property type="match status" value="1"/>
</dbReference>
<comment type="caution">
    <text evidence="7">The sequence shown here is derived from an EMBL/GenBank/DDBJ whole genome shotgun (WGS) entry which is preliminary data.</text>
</comment>
<dbReference type="Pfam" id="PF22939">
    <property type="entry name" value="WHD_GPIID"/>
    <property type="match status" value="1"/>
</dbReference>
<keyword evidence="3" id="KW-0175">Coiled coil</keyword>
<feature type="repeat" description="ANK" evidence="2">
    <location>
        <begin position="683"/>
        <end position="715"/>
    </location>
</feature>
<dbReference type="SMART" id="SM00248">
    <property type="entry name" value="ANK"/>
    <property type="match status" value="3"/>
</dbReference>
<accession>S8BKP2</accession>
<dbReference type="InterPro" id="IPR036770">
    <property type="entry name" value="Ankyrin_rpt-contain_sf"/>
</dbReference>
<dbReference type="HOGENOM" id="CLU_001754_0_0_1"/>
<dbReference type="InterPro" id="IPR056884">
    <property type="entry name" value="NPHP3-like_N"/>
</dbReference>
<evidence type="ECO:0000259" key="5">
    <source>
        <dbReference type="Pfam" id="PF22939"/>
    </source>
</evidence>
<dbReference type="EMBL" id="AQGS01001030">
    <property type="protein sequence ID" value="EPS35817.1"/>
    <property type="molecule type" value="Genomic_DNA"/>
</dbReference>
<dbReference type="SUPFAM" id="SSF52540">
    <property type="entry name" value="P-loop containing nucleoside triphosphate hydrolases"/>
    <property type="match status" value="1"/>
</dbReference>
<dbReference type="PANTHER" id="PTHR10039">
    <property type="entry name" value="AMELOGENIN"/>
    <property type="match status" value="1"/>
</dbReference>
<dbReference type="SUPFAM" id="SSF48403">
    <property type="entry name" value="Ankyrin repeat"/>
    <property type="match status" value="1"/>
</dbReference>
<dbReference type="InterPro" id="IPR027417">
    <property type="entry name" value="P-loop_NTPase"/>
</dbReference>
<dbReference type="STRING" id="1284197.S8BKP2"/>
<proteinExistence type="predicted"/>
<dbReference type="Proteomes" id="UP000015100">
    <property type="component" value="Unassembled WGS sequence"/>
</dbReference>
<sequence>MPIDLYSRYRYKVNERTPTHKPTPIPSGAQGTSLDSGASKPLPTKIRVEKKPSISYIPPANPWKSWDRYPATETGFVSHRPTSEHTDSSRNPNTMMKNAKNSESPAISMLLRRIEKDMGPPRFGQFGKIYKAEYIGYLRQRHGQTGAWFLASDKFQDWVRGARRHADGTNKNNIFYCSGEPGIGKSVISALVINHLQNRPNRTVVFFFFDRRRCDEQTPVHFVESLLGQMLDNLLNVKPITQYIENLVSEALEHIEYLDSSRNPNAELSELLRILLRVIRGASSRVFFIIDGLDECDGKFYDQVTYCLAQVNADIFITSRKPQKVASAFIGTTIASFYFKVSSEAIENDIEVYITDQLAQFRTDNIEVSGSTKWMMEPGKLLDIKKSIVNSANGIFLQAKLLTTLLKQCIIKGERKPPWTVLRWQRLSDVYDQIMQEIKNEPRHRRELAFKILSWTTFAKRPLTILELNDAIKIRIGDPRQIANFVSLRDEIVSFCCGLVTISEEDTIEFEHATIAEYLRTQGSNWEFIKESFVAQACINYLMDNAYRDPAITDDHFRSRLIWAPLYFYAARYWGLHARNTETPTDRVLQLLEDPSKVSALSQILMVRSFSYGKSQEFPKFISGGHIVAFFNLHTAIGCPGHEISRADSRGRTPLFWAAEYGSEETVRALLAMDVSLEGRSTNGHTALSIAAKLGRDTIVKLLLDAGAEKDFMISTEENFTPLNLALRNGHEAVAKHFHDYHPYSAVKLPFPITNHDAEGSEHGDTVSKVSDPKSIWSATFTQYTQSTVNAEPGVSQIACKKMVEIMQADSELCDLHFEAYIKLGKERFDKTHDILLKRLFNSSKSENQGGNIPLGIIRLLRHRFQRRQITRAINDMNSEIARARSNLKKTIHEEDEMEDEMLGNFIQSQRRPNSDEPIEQVRGATKVEEFITTTQVGNTAYAEDADEIGIGIDANQNDTSEEEIEDKQETPGEIDWAISFITGGESFKDFKSNLYIIVNPPNTIHEAIKSRISGAIERLLTKRFDTVGVGEFEWLIELKEAGYSMGEIANVLLEDANDSPWIYFEPRKFELADKRPSCDFHPSGCVHSSEILQLENDTNKVLQLDNQDPRFDSEAIQELCGLAGLIPSSCNIEDKDGNAEFLEENSVAVISYFHTGNADNSALRVLKSNVTILKRVCTAFSLMQTASLCCNAFTVLLREPHFGVTGEGDSPLVLNNVEFSRIERLIPPLEAFILTHLDFSGAINRESRGLVSLWITVRHLCMSILGPMNAGIPSTFEKIEIKSNVILHLISLTVQFVTLGFLSYNQAHVGPIQPFFLDTPQHKLVLSGATSITSSNHSIPCISLSLMNLTCLGDMIGQPVLVFSIHSSLDDALTCKDENRFDVLSTPYDLLDTWGPGHFIIHKQVGIERATWDILEPEDRQIRMHMASAIKIRGGLIYYDIHSESSKFHWSSDANLDSISPVNFSATDPIQIGAPVEVNNNCVMDENECWEKSQCAFENLGVHSDHWKLDESQYGGQAGNYMLLQANWTMHKIPGRTWKQEILEEEPRMLRRYLNCLCGLQVSFCTGVSRRVPLRVLIADVFLTFLEISGLDPAVRDILMYWYNIPDEFRRDSVQEFLDKLPPDHLEIILVLVQRILLCFKSTGVDSQGKYFSVAWVNSKAEPPIQCLRVPCRERKNSWVHVLADSEDCATFAYISKTCLVTAEAQCQGSTKCWHNTSPLLETEVLQHNENPSKPLGALETTKTYFFQKMDSQLKVVVGRDGQFPGRVALIVAPSLMPAKFKRRLVMGQRNQWIRIREKQRLMMSDDGVEQVIVVAKEESTVYSLLVNTSLPPVPSIPPPPPLTKAQTSQRFVSRPELPREVSIL</sequence>
<evidence type="ECO:0000313" key="7">
    <source>
        <dbReference type="EMBL" id="EPS35817.1"/>
    </source>
</evidence>
<keyword evidence="1" id="KW-0677">Repeat</keyword>
<dbReference type="Pfam" id="PF12796">
    <property type="entry name" value="Ank_2"/>
    <property type="match status" value="1"/>
</dbReference>
<name>S8BKP2_DACHA</name>